<dbReference type="OrthoDB" id="3185525at2759"/>
<protein>
    <recommendedName>
        <fullName evidence="3">DUF6535 domain-containing protein</fullName>
    </recommendedName>
</protein>
<organism evidence="5 7">
    <name type="scientific">Russula ochroleuca</name>
    <dbReference type="NCBI Taxonomy" id="152965"/>
    <lineage>
        <taxon>Eukaryota</taxon>
        <taxon>Fungi</taxon>
        <taxon>Dikarya</taxon>
        <taxon>Basidiomycota</taxon>
        <taxon>Agaricomycotina</taxon>
        <taxon>Agaricomycetes</taxon>
        <taxon>Russulales</taxon>
        <taxon>Russulaceae</taxon>
        <taxon>Russula</taxon>
    </lineage>
</organism>
<feature type="transmembrane region" description="Helical" evidence="2">
    <location>
        <begin position="55"/>
        <end position="75"/>
    </location>
</feature>
<feature type="transmembrane region" description="Helical" evidence="2">
    <location>
        <begin position="128"/>
        <end position="147"/>
    </location>
</feature>
<dbReference type="EMBL" id="WHVB01000071">
    <property type="protein sequence ID" value="KAF8463410.1"/>
    <property type="molecule type" value="Genomic_DNA"/>
</dbReference>
<keyword evidence="2" id="KW-0472">Membrane</keyword>
<dbReference type="EMBL" id="WHVB01000023">
    <property type="protein sequence ID" value="KAF8471478.1"/>
    <property type="molecule type" value="Genomic_DNA"/>
</dbReference>
<evidence type="ECO:0000313" key="6">
    <source>
        <dbReference type="EMBL" id="KAF8471478.1"/>
    </source>
</evidence>
<feature type="non-terminal residue" evidence="5">
    <location>
        <position position="1"/>
    </location>
</feature>
<keyword evidence="2" id="KW-1133">Transmembrane helix</keyword>
<evidence type="ECO:0000313" key="4">
    <source>
        <dbReference type="EMBL" id="KAF8463410.1"/>
    </source>
</evidence>
<evidence type="ECO:0000256" key="2">
    <source>
        <dbReference type="SAM" id="Phobius"/>
    </source>
</evidence>
<accession>A0A9P5JUV9</accession>
<evidence type="ECO:0000313" key="5">
    <source>
        <dbReference type="EMBL" id="KAF8464215.1"/>
    </source>
</evidence>
<gene>
    <name evidence="5" type="ORF">DFH94DRAFT_658891</name>
    <name evidence="4" type="ORF">DFH94DRAFT_659026</name>
    <name evidence="6" type="ORF">DFH94DRAFT_674503</name>
</gene>
<feature type="region of interest" description="Disordered" evidence="1">
    <location>
        <begin position="1"/>
        <end position="22"/>
    </location>
</feature>
<sequence length="214" mass="24230">MDLVLPYPPDLLEEDQHGDPSRLPKSVDTLFSMYLDRSDKDDKRTTERWSGERDAILIFTGLFSAALAVLISVSIQGLQQGSQDISAFYLGNIFHILANSTTSQPIVYPTRSDPPKFSPTKSAVLVNSLWFLSLLMSFTGALLAVFIQQWAQPYLQATKGRHSPRERARIRIFHAEGLKKLHLHWVTRAVPILIQVSLFLFFSGLPIFLFDVNR</sequence>
<evidence type="ECO:0000256" key="1">
    <source>
        <dbReference type="SAM" id="MobiDB-lite"/>
    </source>
</evidence>
<dbReference type="Pfam" id="PF20153">
    <property type="entry name" value="DUF6535"/>
    <property type="match status" value="1"/>
</dbReference>
<dbReference type="EMBL" id="WHVB01000058">
    <property type="protein sequence ID" value="KAF8464215.1"/>
    <property type="molecule type" value="Genomic_DNA"/>
</dbReference>
<comment type="caution">
    <text evidence="5">The sequence shown here is derived from an EMBL/GenBank/DDBJ whole genome shotgun (WGS) entry which is preliminary data.</text>
</comment>
<reference evidence="5" key="1">
    <citation type="submission" date="2019-10" db="EMBL/GenBank/DDBJ databases">
        <authorList>
            <consortium name="DOE Joint Genome Institute"/>
            <person name="Kuo A."/>
            <person name="Miyauchi S."/>
            <person name="Kiss E."/>
            <person name="Drula E."/>
            <person name="Kohler A."/>
            <person name="Sanchez-Garcia M."/>
            <person name="Andreopoulos B."/>
            <person name="Barry K.W."/>
            <person name="Bonito G."/>
            <person name="Buee M."/>
            <person name="Carver A."/>
            <person name="Chen C."/>
            <person name="Cichocki N."/>
            <person name="Clum A."/>
            <person name="Culley D."/>
            <person name="Crous P.W."/>
            <person name="Fauchery L."/>
            <person name="Girlanda M."/>
            <person name="Hayes R."/>
            <person name="Keri Z."/>
            <person name="LaButti K."/>
            <person name="Lipzen A."/>
            <person name="Lombard V."/>
            <person name="Magnuson J."/>
            <person name="Maillard F."/>
            <person name="Morin E."/>
            <person name="Murat C."/>
            <person name="Nolan M."/>
            <person name="Ohm R."/>
            <person name="Pangilinan J."/>
            <person name="Pereira M."/>
            <person name="Perotto S."/>
            <person name="Peter M."/>
            <person name="Riley R."/>
            <person name="Sitrit Y."/>
            <person name="Stielow B."/>
            <person name="Szollosi G."/>
            <person name="Zifcakova L."/>
            <person name="Stursova M."/>
            <person name="Spatafora J.W."/>
            <person name="Tedersoo L."/>
            <person name="Vaario L.-M."/>
            <person name="Yamada A."/>
            <person name="Yan M."/>
            <person name="Wang P."/>
            <person name="Xu J."/>
            <person name="Bruns T."/>
            <person name="Baldrian P."/>
            <person name="Vilgalys R."/>
            <person name="Henrissat B."/>
            <person name="Grigoriev I.V."/>
            <person name="Hibbett D."/>
            <person name="Nagy L.G."/>
            <person name="Martin F.M."/>
        </authorList>
    </citation>
    <scope>NUCLEOTIDE SEQUENCE</scope>
    <source>
        <strain evidence="5">Prilba</strain>
    </source>
</reference>
<keyword evidence="2" id="KW-0812">Transmembrane</keyword>
<name>A0A9P5JUV9_9AGAM</name>
<reference evidence="5" key="2">
    <citation type="journal article" date="2020" name="Nat. Commun.">
        <title>Large-scale genome sequencing of mycorrhizal fungi provides insights into the early evolution of symbiotic traits.</title>
        <authorList>
            <person name="Miyauchi S."/>
            <person name="Kiss E."/>
            <person name="Kuo A."/>
            <person name="Drula E."/>
            <person name="Kohler A."/>
            <person name="Sanchez-Garcia M."/>
            <person name="Morin E."/>
            <person name="Andreopoulos B."/>
            <person name="Barry K.W."/>
            <person name="Bonito G."/>
            <person name="Buee M."/>
            <person name="Carver A."/>
            <person name="Chen C."/>
            <person name="Cichocki N."/>
            <person name="Clum A."/>
            <person name="Culley D."/>
            <person name="Crous P.W."/>
            <person name="Fauchery L."/>
            <person name="Girlanda M."/>
            <person name="Hayes R.D."/>
            <person name="Keri Z."/>
            <person name="LaButti K."/>
            <person name="Lipzen A."/>
            <person name="Lombard V."/>
            <person name="Magnuson J."/>
            <person name="Maillard F."/>
            <person name="Murat C."/>
            <person name="Nolan M."/>
            <person name="Ohm R.A."/>
            <person name="Pangilinan J."/>
            <person name="Pereira M.F."/>
            <person name="Perotto S."/>
            <person name="Peter M."/>
            <person name="Pfister S."/>
            <person name="Riley R."/>
            <person name="Sitrit Y."/>
            <person name="Stielow J.B."/>
            <person name="Szollosi G."/>
            <person name="Zifcakova L."/>
            <person name="Stursova M."/>
            <person name="Spatafora J.W."/>
            <person name="Tedersoo L."/>
            <person name="Vaario L.M."/>
            <person name="Yamada A."/>
            <person name="Yan M."/>
            <person name="Wang P."/>
            <person name="Xu J."/>
            <person name="Bruns T."/>
            <person name="Baldrian P."/>
            <person name="Vilgalys R."/>
            <person name="Dunand C."/>
            <person name="Henrissat B."/>
            <person name="Grigoriev I.V."/>
            <person name="Hibbett D."/>
            <person name="Nagy L.G."/>
            <person name="Martin F.M."/>
        </authorList>
    </citation>
    <scope>NUCLEOTIDE SEQUENCE</scope>
    <source>
        <strain evidence="5">Prilba</strain>
    </source>
</reference>
<dbReference type="AlphaFoldDB" id="A0A9P5JUV9"/>
<evidence type="ECO:0000259" key="3">
    <source>
        <dbReference type="Pfam" id="PF20153"/>
    </source>
</evidence>
<feature type="transmembrane region" description="Helical" evidence="2">
    <location>
        <begin position="189"/>
        <end position="210"/>
    </location>
</feature>
<evidence type="ECO:0000313" key="7">
    <source>
        <dbReference type="Proteomes" id="UP000759537"/>
    </source>
</evidence>
<proteinExistence type="predicted"/>
<dbReference type="InterPro" id="IPR045338">
    <property type="entry name" value="DUF6535"/>
</dbReference>
<keyword evidence="7" id="KW-1185">Reference proteome</keyword>
<dbReference type="Proteomes" id="UP000759537">
    <property type="component" value="Unassembled WGS sequence"/>
</dbReference>
<feature type="domain" description="DUF6535" evidence="3">
    <location>
        <begin position="33"/>
        <end position="210"/>
    </location>
</feature>